<evidence type="ECO:0000313" key="5">
    <source>
        <dbReference type="EMBL" id="CTQ77464.1"/>
    </source>
</evidence>
<dbReference type="SMART" id="SM00331">
    <property type="entry name" value="PP2C_SIG"/>
    <property type="match status" value="1"/>
</dbReference>
<dbReference type="InterPro" id="IPR036457">
    <property type="entry name" value="PPM-type-like_dom_sf"/>
</dbReference>
<keyword evidence="1 5" id="KW-0378">Hydrolase</keyword>
<dbReference type="InterPro" id="IPR052016">
    <property type="entry name" value="Bact_Sigma-Reg"/>
</dbReference>
<feature type="coiled-coil region" evidence="2">
    <location>
        <begin position="430"/>
        <end position="457"/>
    </location>
</feature>
<evidence type="ECO:0000313" key="6">
    <source>
        <dbReference type="Proteomes" id="UP000049983"/>
    </source>
</evidence>
<feature type="domain" description="PPM-type phosphatase" evidence="4">
    <location>
        <begin position="472"/>
        <end position="697"/>
    </location>
</feature>
<dbReference type="SUPFAM" id="SSF81606">
    <property type="entry name" value="PP2C-like"/>
    <property type="match status" value="1"/>
</dbReference>
<dbReference type="Gene3D" id="6.10.340.10">
    <property type="match status" value="1"/>
</dbReference>
<keyword evidence="6" id="KW-1185">Reference proteome</keyword>
<dbReference type="GeneID" id="97672412"/>
<evidence type="ECO:0000256" key="1">
    <source>
        <dbReference type="ARBA" id="ARBA00022801"/>
    </source>
</evidence>
<keyword evidence="2" id="KW-0175">Coiled coil</keyword>
<sequence length="703" mass="76981">MTTTSSQEQIDLNRRNSGLKTGGLVNRSIRTKLIGGTVVIVLIIVSLLTFVLARSAADLLEKESSNQLSQLLDQSTLILSSFLETNEANLVLWSTEPLVHSVANDPALAAIFALGLNDYFETHVSNKPWIRNVVLVKDGTVVFAQHASDDLSTDTATPASANLSQLLAAPAEGLSVIRLASNDGAEDRAIVMKRPLLDEAGPKENAHIVLLLDLDTVQEDLFGQIKAGTNGFLTLAVEERSSAGRSLWVPPNRNIEGPESIEFMQAQKFQGFPARSGEEYESIVVDHRALADTPLMMIGVAATRDVFEPVTKLVLISVICGVVAIFAGGVSLFFFSGRLTAPIRELTARAHKFASSRLDPAVSSPALESGQPTPAEAFDTNGHTDFEEIDSQDEVGELSSVFRLLDQRTQELEHANSLLGKRNQEIDQAMLALQSTQDELVTNLSRLERELATARELQLSMVPSVFPPLSSTQPVDIYAIMEPAREVGGDLYDFFYADDDTICFVVGDVSDKGTSAALFMARTRSLIRYAVNQWRETTGQVPDALNIMASVNKELCQNNKARMFVTLFLGFLDVKTGVLKCSNAGHITPYLISKGGVIDPVSDRRPGIPLGVERNSAYRDVTRQLKEGDMVFLYSDGIPEAMNAEGVFFSQEKLRAHLREAHADSPREIITSLRENVSEFVGATDQYDDVTLFALRWHPEQLN</sequence>
<organism evidence="5 6">
    <name type="scientific">Roseibium album</name>
    <dbReference type="NCBI Taxonomy" id="311410"/>
    <lineage>
        <taxon>Bacteria</taxon>
        <taxon>Pseudomonadati</taxon>
        <taxon>Pseudomonadota</taxon>
        <taxon>Alphaproteobacteria</taxon>
        <taxon>Hyphomicrobiales</taxon>
        <taxon>Stappiaceae</taxon>
        <taxon>Roseibium</taxon>
    </lineage>
</organism>
<dbReference type="EC" id="3.1.3.3" evidence="5"/>
<gene>
    <name evidence="5" type="primary">rsbU</name>
    <name evidence="5" type="ORF">LA5096_05150</name>
</gene>
<feature type="transmembrane region" description="Helical" evidence="3">
    <location>
        <begin position="33"/>
        <end position="53"/>
    </location>
</feature>
<proteinExistence type="predicted"/>
<dbReference type="GO" id="GO:0016791">
    <property type="term" value="F:phosphatase activity"/>
    <property type="evidence" value="ECO:0007669"/>
    <property type="project" value="TreeGrafter"/>
</dbReference>
<feature type="transmembrane region" description="Helical" evidence="3">
    <location>
        <begin position="313"/>
        <end position="335"/>
    </location>
</feature>
<keyword evidence="3" id="KW-0472">Membrane</keyword>
<dbReference type="OrthoDB" id="9802500at2"/>
<dbReference type="InterPro" id="IPR001932">
    <property type="entry name" value="PPM-type_phosphatase-like_dom"/>
</dbReference>
<dbReference type="STRING" id="311410.LA5095_03868"/>
<evidence type="ECO:0000259" key="4">
    <source>
        <dbReference type="SMART" id="SM00331"/>
    </source>
</evidence>
<dbReference type="Proteomes" id="UP000049983">
    <property type="component" value="Unassembled WGS sequence"/>
</dbReference>
<accession>A0A0M7ART2</accession>
<keyword evidence="3" id="KW-0812">Transmembrane</keyword>
<dbReference type="PANTHER" id="PTHR43156">
    <property type="entry name" value="STAGE II SPORULATION PROTEIN E-RELATED"/>
    <property type="match status" value="1"/>
</dbReference>
<dbReference type="PANTHER" id="PTHR43156:SF2">
    <property type="entry name" value="STAGE II SPORULATION PROTEIN E"/>
    <property type="match status" value="1"/>
</dbReference>
<dbReference type="EMBL" id="CXWC01000013">
    <property type="protein sequence ID" value="CTQ77464.1"/>
    <property type="molecule type" value="Genomic_DNA"/>
</dbReference>
<keyword evidence="3" id="KW-1133">Transmembrane helix</keyword>
<dbReference type="Gene3D" id="3.60.40.10">
    <property type="entry name" value="PPM-type phosphatase domain"/>
    <property type="match status" value="1"/>
</dbReference>
<reference evidence="6" key="1">
    <citation type="submission" date="2015-07" db="EMBL/GenBank/DDBJ databases">
        <authorList>
            <person name="Rodrigo-Torres Lidia"/>
            <person name="Arahal R.David."/>
        </authorList>
    </citation>
    <scope>NUCLEOTIDE SEQUENCE [LARGE SCALE GENOMIC DNA]</scope>
    <source>
        <strain evidence="6">CECT 5096</strain>
    </source>
</reference>
<dbReference type="AlphaFoldDB" id="A0A0M7ART2"/>
<name>A0A0M7ART2_9HYPH</name>
<dbReference type="RefSeq" id="WP_055117800.1">
    <property type="nucleotide sequence ID" value="NZ_CXWA01000004.1"/>
</dbReference>
<evidence type="ECO:0000256" key="3">
    <source>
        <dbReference type="SAM" id="Phobius"/>
    </source>
</evidence>
<evidence type="ECO:0000256" key="2">
    <source>
        <dbReference type="SAM" id="Coils"/>
    </source>
</evidence>
<protein>
    <submittedName>
        <fullName evidence="5">Phosphoserine phosphatase RsbU</fullName>
        <ecNumber evidence="5">3.1.3.3</ecNumber>
    </submittedName>
</protein>
<dbReference type="Pfam" id="PF07228">
    <property type="entry name" value="SpoIIE"/>
    <property type="match status" value="1"/>
</dbReference>